<proteinExistence type="predicted"/>
<evidence type="ECO:0000313" key="1">
    <source>
        <dbReference type="EMBL" id="MBR8643851.1"/>
    </source>
</evidence>
<protein>
    <submittedName>
        <fullName evidence="1">Uncharacterized protein</fullName>
    </submittedName>
</protein>
<accession>A0A941FNS2</accession>
<gene>
    <name evidence="1" type="ORF">KEH51_00980</name>
</gene>
<reference evidence="1" key="1">
    <citation type="submission" date="2021-04" db="EMBL/GenBank/DDBJ databases">
        <title>Whole genome sequencing of Enterococci isolates from hospitalized patients.</title>
        <authorList>
            <person name="Ogoti B.M."/>
            <person name="Onyambu F.G."/>
        </authorList>
    </citation>
    <scope>NUCLEOTIDE SEQUENCE</scope>
    <source>
        <strain evidence="1">242</strain>
    </source>
</reference>
<dbReference type="Proteomes" id="UP000680045">
    <property type="component" value="Unassembled WGS sequence"/>
</dbReference>
<dbReference type="EMBL" id="JAGTPW010000001">
    <property type="protein sequence ID" value="MBR8643851.1"/>
    <property type="molecule type" value="Genomic_DNA"/>
</dbReference>
<sequence>MEVIKFITLWEMAGLQSKFKLTTDFLQFALNKTRNELTNVLTKLSSIKTIRFNRVMGYWELMEGSSFFIEEIIKERRPFIKLNRNLRETILKTC</sequence>
<name>A0A941FNS2_9BACI</name>
<comment type="caution">
    <text evidence="1">The sequence shown here is derived from an EMBL/GenBank/DDBJ whole genome shotgun (WGS) entry which is preliminary data.</text>
</comment>
<organism evidence="1 2">
    <name type="scientific">Peribacillus frigoritolerans</name>
    <dbReference type="NCBI Taxonomy" id="450367"/>
    <lineage>
        <taxon>Bacteria</taxon>
        <taxon>Bacillati</taxon>
        <taxon>Bacillota</taxon>
        <taxon>Bacilli</taxon>
        <taxon>Bacillales</taxon>
        <taxon>Bacillaceae</taxon>
        <taxon>Peribacillus</taxon>
    </lineage>
</organism>
<evidence type="ECO:0000313" key="2">
    <source>
        <dbReference type="Proteomes" id="UP000680045"/>
    </source>
</evidence>
<dbReference type="AlphaFoldDB" id="A0A941FNS2"/>